<dbReference type="InterPro" id="IPR014820">
    <property type="entry name" value="PriCT_1"/>
</dbReference>
<evidence type="ECO:0000256" key="1">
    <source>
        <dbReference type="SAM" id="MobiDB-lite"/>
    </source>
</evidence>
<evidence type="ECO:0000313" key="5">
    <source>
        <dbReference type="Proteomes" id="UP000006556"/>
    </source>
</evidence>
<sequence length="645" mass="71402">MNRSKYSVPQNDDIFQKFSVIPLHSLKNGKCTCGKNDCTKPGKHPCIPEWRVYQRRRPTRDEVTQWRGKYPGCNWAVVTGKVSEVVVLDMDGPEGEASLRGKHIPPTWMVRTGKGRHIYFQWPGFPVECRTGILPGVDIRGDGGYVVAPGSVHVSGKKYGWVDGLSPADMPEPAEAPAWLVELLKRPGGNSSSKIDPVRVLAGVPEGQRDVTLFRYACRLRTQGLTREEALRLVLEAARNCTPPFPEREARLKVEQAWKYPEGGGNPKGVSATDLLKMDFPDPAWCVPGLLPEGLTILGGKAKIGKSWLALNLAVAVANGGKALGVDVEPGPVMYLALEDTPRRLKSRLLSVLNGGPAPRELHFYTSWPKLGENGLTLLEAEILRREPRLVIIDTFQRIRPVQRGNGNIYGIDYEDTARLKQVADRCGVAMMLIHHLKKASEIDPVDMLSGSTGLSGAADAIWVLTRERGQADAILYVTGRDLEEKELALSFDPATTTWNIMGTAAEYRMSRERREILDVLREAEEPLGPKEIADLTGKPYANIKKLVYVMAKSGELKLVTRGRYIIGNFGNYGNFGNHGNFGNFQEKLPGSAESYRKVTGAENPQSLQPQGFTGKSYRSNQSNQQRENETVTFEGWEDIDSIDI</sequence>
<dbReference type="EMBL" id="AP009389">
    <property type="protein sequence ID" value="BAF59575.1"/>
    <property type="molecule type" value="Genomic_DNA"/>
</dbReference>
<dbReference type="SMART" id="SM00942">
    <property type="entry name" value="PriCT_1"/>
    <property type="match status" value="1"/>
</dbReference>
<feature type="compositionally biased region" description="Polar residues" evidence="1">
    <location>
        <begin position="603"/>
        <end position="626"/>
    </location>
</feature>
<organism evidence="4 5">
    <name type="scientific">Pelotomaculum thermopropionicum (strain DSM 13744 / JCM 10971 / SI)</name>
    <dbReference type="NCBI Taxonomy" id="370438"/>
    <lineage>
        <taxon>Bacteria</taxon>
        <taxon>Bacillati</taxon>
        <taxon>Bacillota</taxon>
        <taxon>Clostridia</taxon>
        <taxon>Eubacteriales</taxon>
        <taxon>Desulfotomaculaceae</taxon>
        <taxon>Pelotomaculum</taxon>
    </lineage>
</organism>
<dbReference type="SUPFAM" id="SSF52540">
    <property type="entry name" value="P-loop containing nucleoside triphosphate hydrolases"/>
    <property type="match status" value="1"/>
</dbReference>
<dbReference type="SUPFAM" id="SSF46785">
    <property type="entry name" value="Winged helix' DNA-binding domain"/>
    <property type="match status" value="1"/>
</dbReference>
<feature type="region of interest" description="Disordered" evidence="1">
    <location>
        <begin position="596"/>
        <end position="632"/>
    </location>
</feature>
<accession>A5D2G3</accession>
<dbReference type="KEGG" id="pth:PTH_1394"/>
<dbReference type="eggNOG" id="COG1414">
    <property type="taxonomic scope" value="Bacteria"/>
</dbReference>
<evidence type="ECO:0000313" key="4">
    <source>
        <dbReference type="EMBL" id="BAF59575.1"/>
    </source>
</evidence>
<dbReference type="SMART" id="SM00943">
    <property type="entry name" value="Prim-Pol"/>
    <property type="match status" value="1"/>
</dbReference>
<evidence type="ECO:0008006" key="6">
    <source>
        <dbReference type="Google" id="ProtNLM"/>
    </source>
</evidence>
<dbReference type="InterPro" id="IPR036390">
    <property type="entry name" value="WH_DNA-bd_sf"/>
</dbReference>
<dbReference type="InterPro" id="IPR015330">
    <property type="entry name" value="DNA_primase/pol_bifunc_N"/>
</dbReference>
<dbReference type="Gene3D" id="3.40.50.300">
    <property type="entry name" value="P-loop containing nucleotide triphosphate hydrolases"/>
    <property type="match status" value="1"/>
</dbReference>
<dbReference type="eggNOG" id="COG3598">
    <property type="taxonomic scope" value="Bacteria"/>
</dbReference>
<dbReference type="InterPro" id="IPR027417">
    <property type="entry name" value="P-loop_NTPase"/>
</dbReference>
<dbReference type="SUPFAM" id="SSF56747">
    <property type="entry name" value="Prim-pol domain"/>
    <property type="match status" value="1"/>
</dbReference>
<dbReference type="AlphaFoldDB" id="A5D2G3"/>
<dbReference type="Pfam" id="PF13481">
    <property type="entry name" value="AAA_25"/>
    <property type="match status" value="1"/>
</dbReference>
<dbReference type="HOGENOM" id="CLU_424438_0_0_9"/>
<evidence type="ECO:0000259" key="2">
    <source>
        <dbReference type="SMART" id="SM00942"/>
    </source>
</evidence>
<protein>
    <recommendedName>
        <fullName evidence="6">DNA primase/polymerase bifunctional N-terminal domain-containing protein</fullName>
    </recommendedName>
</protein>
<evidence type="ECO:0000259" key="3">
    <source>
        <dbReference type="SMART" id="SM00943"/>
    </source>
</evidence>
<keyword evidence="5" id="KW-1185">Reference proteome</keyword>
<reference evidence="5" key="1">
    <citation type="journal article" date="2008" name="Genome Res.">
        <title>The genome of Pelotomaculum thermopropionicum reveals niche-associated evolution in anaerobic microbiota.</title>
        <authorList>
            <person name="Kosaka T."/>
            <person name="Kato S."/>
            <person name="Shimoyama T."/>
            <person name="Ishii S."/>
            <person name="Abe T."/>
            <person name="Watanabe K."/>
        </authorList>
    </citation>
    <scope>NUCLEOTIDE SEQUENCE [LARGE SCALE GENOMIC DNA]</scope>
    <source>
        <strain evidence="5">DSM 13744 / JCM 10971 / SI</strain>
    </source>
</reference>
<dbReference type="Pfam" id="PF08708">
    <property type="entry name" value="PriCT_1"/>
    <property type="match status" value="1"/>
</dbReference>
<dbReference type="Pfam" id="PF09250">
    <property type="entry name" value="Prim-Pol"/>
    <property type="match status" value="1"/>
</dbReference>
<feature type="domain" description="DNA primase/polymerase bifunctional N-terminal" evidence="3">
    <location>
        <begin position="9"/>
        <end position="180"/>
    </location>
</feature>
<dbReference type="Gene3D" id="3.30.720.160">
    <property type="entry name" value="Bifunctional DNA primase/polymerase, N-terminal"/>
    <property type="match status" value="1"/>
</dbReference>
<dbReference type="Proteomes" id="UP000006556">
    <property type="component" value="Chromosome"/>
</dbReference>
<dbReference type="CDD" id="cd04859">
    <property type="entry name" value="Prim_Pol"/>
    <property type="match status" value="1"/>
</dbReference>
<feature type="domain" description="Primase C-terminal 1" evidence="2">
    <location>
        <begin position="198"/>
        <end position="263"/>
    </location>
</feature>
<name>A5D2G3_PELTS</name>
<gene>
    <name evidence="4" type="ordered locus">PTH_1394</name>
</gene>
<proteinExistence type="predicted"/>